<feature type="coiled-coil region" evidence="1">
    <location>
        <begin position="941"/>
        <end position="979"/>
    </location>
</feature>
<dbReference type="AlphaFoldDB" id="A0A6C0HFB3"/>
<sequence>MDVLVFEQGDYEILETIDFSEEVTKPQELRFYTLDEQLRDFFERSISDGKPTKFELKSLMYDRDRIRKAYENLIVATDTEYQVAQHRKVSIPWINPVYSDFKLKAYSIDKEFLPLMEPVRIRQPNYYQGLIKALPRPYSSSGGFQTVGTFVNDEGEKAIKVLPGFSRSKKIIQDDGSFILVDLPMSEQDDIHVKGYFLGNRGVSIPNPMDHPFLKSEKPSFYPTEFDLLDVFPGIEAIMEHGIPKTEDPYEEGMKYLKVYDLQFSQIPWSLWKTRFPPADQKHSSKQVKSLEFPKHDEKAPSDILTKSYSDWYPAFNERYWLTKQTDSGWFVTRLLISRSSQHGLVALGSPEGPIQHPRATIDICQHLTSDFDAFLNSGLYRLGKTDKEGIEIEDGTCITVGHIQQEKAVAVTKGRLGWTESLESDIQTKYAKVLKSFVQYSDKNFTKYEKFESLKESELRKDILSILDDPVRSPQDKADSIELILRNTDVLEKRYFENGLFILCQHTMSILRGNLEENPRNFYVEWTATALGKRVCKFCGEEISGEVTVATDEYDESGHLVATYESLESEASQEISSYSNSLTKLKSVFDLNHGGEVGLFLLIATLQLLPHESQLVPILGLIREITKSLKARKVAKADQDRIEGILCIPAMVILLQVHQPFLIPKRSVNNKPFKVSGYPRDPGEESPVLDSTLTITKKLLEELPSTRGPLNELSKQIQAKTQKVREEVMPFLKVFASKFKSLLESARERYEEPLEDEEINSILFPVKSVAVQVLPGKETTETIGDCEGRELVRWITKRPPSLLQIPLKLDEKMKPSPDHEQILPETIVLHFVDIPKKDLEKNVSLGLPKEFKMFADLKGDFFTFVSFSSRVLDILATTTFDKKKIQEMRSLVEGIQLASSSYMRDVAKGLFFNILHDIPATPLKTLLESIKNDLVFKMFLQSKEKAMKAEEELRTREKNELKARYREMSDTRRELVKMLVDVGISEFIVTNEDRRRFAQEFDRKVEVEYDEMMVPEGDFERDYVENGDQPVDVMGNTLEVDFGNYGERAVLNYDDYTAVQAFDEE</sequence>
<reference evidence="2" key="1">
    <citation type="journal article" date="2020" name="Nature">
        <title>Giant virus diversity and host interactions through global metagenomics.</title>
        <authorList>
            <person name="Schulz F."/>
            <person name="Roux S."/>
            <person name="Paez-Espino D."/>
            <person name="Jungbluth S."/>
            <person name="Walsh D.A."/>
            <person name="Denef V.J."/>
            <person name="McMahon K.D."/>
            <person name="Konstantinidis K.T."/>
            <person name="Eloe-Fadrosh E.A."/>
            <person name="Kyrpides N.C."/>
            <person name="Woyke T."/>
        </authorList>
    </citation>
    <scope>NUCLEOTIDE SEQUENCE</scope>
    <source>
        <strain evidence="2">GVMAG-M-3300023179-99</strain>
    </source>
</reference>
<organism evidence="2">
    <name type="scientific">viral metagenome</name>
    <dbReference type="NCBI Taxonomy" id="1070528"/>
    <lineage>
        <taxon>unclassified sequences</taxon>
        <taxon>metagenomes</taxon>
        <taxon>organismal metagenomes</taxon>
    </lineage>
</organism>
<keyword evidence="1" id="KW-0175">Coiled coil</keyword>
<evidence type="ECO:0000313" key="2">
    <source>
        <dbReference type="EMBL" id="QHT79282.1"/>
    </source>
</evidence>
<protein>
    <submittedName>
        <fullName evidence="2">Uncharacterized protein</fullName>
    </submittedName>
</protein>
<proteinExistence type="predicted"/>
<accession>A0A6C0HFB3</accession>
<dbReference type="EMBL" id="MN739947">
    <property type="protein sequence ID" value="QHT79282.1"/>
    <property type="molecule type" value="Genomic_DNA"/>
</dbReference>
<name>A0A6C0HFB3_9ZZZZ</name>
<evidence type="ECO:0000256" key="1">
    <source>
        <dbReference type="SAM" id="Coils"/>
    </source>
</evidence>